<accession>A0A9P6AV96</accession>
<name>A0A9P6AV96_9AGAM</name>
<dbReference type="AlphaFoldDB" id="A0A9P6AV96"/>
<protein>
    <submittedName>
        <fullName evidence="2">Uncharacterized protein</fullName>
    </submittedName>
</protein>
<evidence type="ECO:0000313" key="2">
    <source>
        <dbReference type="EMBL" id="KAF9512384.1"/>
    </source>
</evidence>
<evidence type="ECO:0000313" key="3">
    <source>
        <dbReference type="Proteomes" id="UP000886523"/>
    </source>
</evidence>
<proteinExistence type="predicted"/>
<gene>
    <name evidence="2" type="ORF">BS47DRAFT_1066649</name>
</gene>
<evidence type="ECO:0000256" key="1">
    <source>
        <dbReference type="SAM" id="MobiDB-lite"/>
    </source>
</evidence>
<dbReference type="OrthoDB" id="10265990at2759"/>
<keyword evidence="3" id="KW-1185">Reference proteome</keyword>
<dbReference type="Proteomes" id="UP000886523">
    <property type="component" value="Unassembled WGS sequence"/>
</dbReference>
<dbReference type="EMBL" id="MU128987">
    <property type="protein sequence ID" value="KAF9512384.1"/>
    <property type="molecule type" value="Genomic_DNA"/>
</dbReference>
<feature type="region of interest" description="Disordered" evidence="1">
    <location>
        <begin position="53"/>
        <end position="90"/>
    </location>
</feature>
<organism evidence="2 3">
    <name type="scientific">Hydnum rufescens UP504</name>
    <dbReference type="NCBI Taxonomy" id="1448309"/>
    <lineage>
        <taxon>Eukaryota</taxon>
        <taxon>Fungi</taxon>
        <taxon>Dikarya</taxon>
        <taxon>Basidiomycota</taxon>
        <taxon>Agaricomycotina</taxon>
        <taxon>Agaricomycetes</taxon>
        <taxon>Cantharellales</taxon>
        <taxon>Hydnaceae</taxon>
        <taxon>Hydnum</taxon>
    </lineage>
</organism>
<sequence length="151" mass="17142">MINETLHKYFAMKPNLTLKAESQLPISRRQIHISLHRTFSCLDVDYGHLDDSDNSTHGGYEAKEARRKRREKRLAKVRKAARGMQKTEADPEVSSDLRLSSVQACCTFDGPFRVIRAGDKLVLHKDAAKNGKWDEANESHLTTIHYPTPGI</sequence>
<comment type="caution">
    <text evidence="2">The sequence shown here is derived from an EMBL/GenBank/DDBJ whole genome shotgun (WGS) entry which is preliminary data.</text>
</comment>
<reference evidence="2" key="1">
    <citation type="journal article" date="2020" name="Nat. Commun.">
        <title>Large-scale genome sequencing of mycorrhizal fungi provides insights into the early evolution of symbiotic traits.</title>
        <authorList>
            <person name="Miyauchi S."/>
            <person name="Kiss E."/>
            <person name="Kuo A."/>
            <person name="Drula E."/>
            <person name="Kohler A."/>
            <person name="Sanchez-Garcia M."/>
            <person name="Morin E."/>
            <person name="Andreopoulos B."/>
            <person name="Barry K.W."/>
            <person name="Bonito G."/>
            <person name="Buee M."/>
            <person name="Carver A."/>
            <person name="Chen C."/>
            <person name="Cichocki N."/>
            <person name="Clum A."/>
            <person name="Culley D."/>
            <person name="Crous P.W."/>
            <person name="Fauchery L."/>
            <person name="Girlanda M."/>
            <person name="Hayes R.D."/>
            <person name="Keri Z."/>
            <person name="LaButti K."/>
            <person name="Lipzen A."/>
            <person name="Lombard V."/>
            <person name="Magnuson J."/>
            <person name="Maillard F."/>
            <person name="Murat C."/>
            <person name="Nolan M."/>
            <person name="Ohm R.A."/>
            <person name="Pangilinan J."/>
            <person name="Pereira M.F."/>
            <person name="Perotto S."/>
            <person name="Peter M."/>
            <person name="Pfister S."/>
            <person name="Riley R."/>
            <person name="Sitrit Y."/>
            <person name="Stielow J.B."/>
            <person name="Szollosi G."/>
            <person name="Zifcakova L."/>
            <person name="Stursova M."/>
            <person name="Spatafora J.W."/>
            <person name="Tedersoo L."/>
            <person name="Vaario L.M."/>
            <person name="Yamada A."/>
            <person name="Yan M."/>
            <person name="Wang P."/>
            <person name="Xu J."/>
            <person name="Bruns T."/>
            <person name="Baldrian P."/>
            <person name="Vilgalys R."/>
            <person name="Dunand C."/>
            <person name="Henrissat B."/>
            <person name="Grigoriev I.V."/>
            <person name="Hibbett D."/>
            <person name="Nagy L.G."/>
            <person name="Martin F.M."/>
        </authorList>
    </citation>
    <scope>NUCLEOTIDE SEQUENCE</scope>
    <source>
        <strain evidence="2">UP504</strain>
    </source>
</reference>
<feature type="compositionally biased region" description="Basic residues" evidence="1">
    <location>
        <begin position="65"/>
        <end position="81"/>
    </location>
</feature>